<keyword evidence="3 5" id="KW-0238">DNA-binding</keyword>
<comment type="caution">
    <text evidence="8">The sequence shown here is derived from an EMBL/GenBank/DDBJ whole genome shotgun (WGS) entry which is preliminary data.</text>
</comment>
<evidence type="ECO:0008006" key="10">
    <source>
        <dbReference type="Google" id="ProtNLM"/>
    </source>
</evidence>
<dbReference type="RefSeq" id="WP_061915629.1">
    <property type="nucleotide sequence ID" value="NZ_DF967971.1"/>
</dbReference>
<dbReference type="EMBL" id="LGHJ01000018">
    <property type="protein sequence ID" value="KPL74264.1"/>
    <property type="molecule type" value="Genomic_DNA"/>
</dbReference>
<dbReference type="InterPro" id="IPR050090">
    <property type="entry name" value="Tyrosine_recombinase_XerCD"/>
</dbReference>
<dbReference type="InterPro" id="IPR044068">
    <property type="entry name" value="CB"/>
</dbReference>
<reference evidence="8 9" key="1">
    <citation type="submission" date="2015-07" db="EMBL/GenBank/DDBJ databases">
        <title>Draft genome of Bellilinea caldifistulae DSM 17877.</title>
        <authorList>
            <person name="Hemp J."/>
            <person name="Ward L.M."/>
            <person name="Pace L.A."/>
            <person name="Fischer W.W."/>
        </authorList>
    </citation>
    <scope>NUCLEOTIDE SEQUENCE [LARGE SCALE GENOMIC DNA]</scope>
    <source>
        <strain evidence="8 9">GOMI-1</strain>
    </source>
</reference>
<dbReference type="Gene3D" id="1.10.443.10">
    <property type="entry name" value="Intergrase catalytic core"/>
    <property type="match status" value="1"/>
</dbReference>
<dbReference type="OrthoDB" id="154678at2"/>
<dbReference type="GO" id="GO:0015074">
    <property type="term" value="P:DNA integration"/>
    <property type="evidence" value="ECO:0007669"/>
    <property type="project" value="UniProtKB-KW"/>
</dbReference>
<name>A0A0P6XG83_9CHLR</name>
<feature type="domain" description="Tyr recombinase" evidence="6">
    <location>
        <begin position="122"/>
        <end position="303"/>
    </location>
</feature>
<dbReference type="PANTHER" id="PTHR30349:SF41">
    <property type="entry name" value="INTEGRASE_RECOMBINASE PROTEIN MJ0367-RELATED"/>
    <property type="match status" value="1"/>
</dbReference>
<sequence>MSSETSPSIHITSQTPLLPAIRSWEIYLLDQGKSPYTVRAFQNDLQLLAGYLPPDRPVGAISTRDINNFLNWLQQGRGVPCSPKSLSRRITSIKSFFRWLHQSGRILVDPAEKVVQQSVISPLPTVLTDEEVEKALETANAYRSAKKPDARPYTLLLLLLSTGIKKGECLAIHTNHIDLEAPGGPILFVRYASPRNRYKERKIPLPEEWVASYREYLAQYQPKDVIFPWSPRRLEYLLEDIGEEAGLHKHLSFDMCRWTCALRDWNADMNREHLRQKLGISKIQWREISLKLKQLSQKDEKDN</sequence>
<keyword evidence="9" id="KW-1185">Reference proteome</keyword>
<dbReference type="STRING" id="360411.AC812_13280"/>
<evidence type="ECO:0000313" key="9">
    <source>
        <dbReference type="Proteomes" id="UP000050514"/>
    </source>
</evidence>
<comment type="similarity">
    <text evidence="1">Belongs to the 'phage' integrase family.</text>
</comment>
<evidence type="ECO:0000259" key="6">
    <source>
        <dbReference type="PROSITE" id="PS51898"/>
    </source>
</evidence>
<dbReference type="Proteomes" id="UP000050514">
    <property type="component" value="Unassembled WGS sequence"/>
</dbReference>
<proteinExistence type="inferred from homology"/>
<protein>
    <recommendedName>
        <fullName evidence="10">Site-specific integrase</fullName>
    </recommendedName>
</protein>
<dbReference type="AlphaFoldDB" id="A0A0P6XG83"/>
<evidence type="ECO:0000256" key="2">
    <source>
        <dbReference type="ARBA" id="ARBA00022908"/>
    </source>
</evidence>
<organism evidence="8 9">
    <name type="scientific">Bellilinea caldifistulae</name>
    <dbReference type="NCBI Taxonomy" id="360411"/>
    <lineage>
        <taxon>Bacteria</taxon>
        <taxon>Bacillati</taxon>
        <taxon>Chloroflexota</taxon>
        <taxon>Anaerolineae</taxon>
        <taxon>Anaerolineales</taxon>
        <taxon>Anaerolineaceae</taxon>
        <taxon>Bellilinea</taxon>
    </lineage>
</organism>
<dbReference type="GO" id="GO:0006310">
    <property type="term" value="P:DNA recombination"/>
    <property type="evidence" value="ECO:0007669"/>
    <property type="project" value="UniProtKB-KW"/>
</dbReference>
<evidence type="ECO:0000256" key="3">
    <source>
        <dbReference type="ARBA" id="ARBA00023125"/>
    </source>
</evidence>
<dbReference type="Gene3D" id="1.10.150.130">
    <property type="match status" value="1"/>
</dbReference>
<evidence type="ECO:0000256" key="5">
    <source>
        <dbReference type="PROSITE-ProRule" id="PRU01248"/>
    </source>
</evidence>
<dbReference type="SUPFAM" id="SSF56349">
    <property type="entry name" value="DNA breaking-rejoining enzymes"/>
    <property type="match status" value="1"/>
</dbReference>
<keyword evidence="2" id="KW-0229">DNA integration</keyword>
<evidence type="ECO:0000256" key="1">
    <source>
        <dbReference type="ARBA" id="ARBA00008857"/>
    </source>
</evidence>
<accession>A0A0P6XG83</accession>
<evidence type="ECO:0000256" key="4">
    <source>
        <dbReference type="ARBA" id="ARBA00023172"/>
    </source>
</evidence>
<dbReference type="PROSITE" id="PS51898">
    <property type="entry name" value="TYR_RECOMBINASE"/>
    <property type="match status" value="1"/>
</dbReference>
<dbReference type="InterPro" id="IPR013762">
    <property type="entry name" value="Integrase-like_cat_sf"/>
</dbReference>
<dbReference type="PANTHER" id="PTHR30349">
    <property type="entry name" value="PHAGE INTEGRASE-RELATED"/>
    <property type="match status" value="1"/>
</dbReference>
<keyword evidence="4" id="KW-0233">DNA recombination</keyword>
<dbReference type="GO" id="GO:0003677">
    <property type="term" value="F:DNA binding"/>
    <property type="evidence" value="ECO:0007669"/>
    <property type="project" value="UniProtKB-UniRule"/>
</dbReference>
<dbReference type="InterPro" id="IPR010998">
    <property type="entry name" value="Integrase_recombinase_N"/>
</dbReference>
<dbReference type="InterPro" id="IPR002104">
    <property type="entry name" value="Integrase_catalytic"/>
</dbReference>
<dbReference type="Pfam" id="PF02899">
    <property type="entry name" value="Phage_int_SAM_1"/>
    <property type="match status" value="1"/>
</dbReference>
<dbReference type="InterPro" id="IPR011010">
    <property type="entry name" value="DNA_brk_join_enz"/>
</dbReference>
<dbReference type="Pfam" id="PF00589">
    <property type="entry name" value="Phage_integrase"/>
    <property type="match status" value="1"/>
</dbReference>
<feature type="domain" description="Core-binding (CB)" evidence="7">
    <location>
        <begin position="15"/>
        <end position="101"/>
    </location>
</feature>
<evidence type="ECO:0000259" key="7">
    <source>
        <dbReference type="PROSITE" id="PS51900"/>
    </source>
</evidence>
<gene>
    <name evidence="8" type="ORF">AC812_13280</name>
</gene>
<evidence type="ECO:0000313" key="8">
    <source>
        <dbReference type="EMBL" id="KPL74264.1"/>
    </source>
</evidence>
<dbReference type="PROSITE" id="PS51900">
    <property type="entry name" value="CB"/>
    <property type="match status" value="1"/>
</dbReference>
<dbReference type="InterPro" id="IPR004107">
    <property type="entry name" value="Integrase_SAM-like_N"/>
</dbReference>